<organism evidence="4 5">
    <name type="scientific">Cyanomargarita calcarea GSE-NOS-MK-12-04C</name>
    <dbReference type="NCBI Taxonomy" id="2839659"/>
    <lineage>
        <taxon>Bacteria</taxon>
        <taxon>Bacillati</taxon>
        <taxon>Cyanobacteriota</taxon>
        <taxon>Cyanophyceae</taxon>
        <taxon>Nostocales</taxon>
        <taxon>Cyanomargaritaceae</taxon>
        <taxon>Cyanomargarita</taxon>
    </lineage>
</organism>
<feature type="domain" description="Carrier" evidence="3">
    <location>
        <begin position="13"/>
        <end position="87"/>
    </location>
</feature>
<comment type="caution">
    <text evidence="4">The sequence shown here is derived from an EMBL/GenBank/DDBJ whole genome shotgun (WGS) entry which is preliminary data.</text>
</comment>
<keyword evidence="1" id="KW-0596">Phosphopantetheine</keyword>
<dbReference type="InterPro" id="IPR020806">
    <property type="entry name" value="PKS_PP-bd"/>
</dbReference>
<keyword evidence="2" id="KW-0597">Phosphoprotein</keyword>
<dbReference type="InterPro" id="IPR009081">
    <property type="entry name" value="PP-bd_ACP"/>
</dbReference>
<dbReference type="GO" id="GO:0031177">
    <property type="term" value="F:phosphopantetheine binding"/>
    <property type="evidence" value="ECO:0007669"/>
    <property type="project" value="InterPro"/>
</dbReference>
<protein>
    <submittedName>
        <fullName evidence="4">Acyl carrier protein</fullName>
    </submittedName>
</protein>
<reference evidence="4" key="2">
    <citation type="journal article" date="2022" name="Microbiol. Resour. Announc.">
        <title>Metagenome Sequencing to Explore Phylogenomics of Terrestrial Cyanobacteria.</title>
        <authorList>
            <person name="Ward R.D."/>
            <person name="Stajich J.E."/>
            <person name="Johansen J.R."/>
            <person name="Huntemann M."/>
            <person name="Clum A."/>
            <person name="Foster B."/>
            <person name="Foster B."/>
            <person name="Roux S."/>
            <person name="Palaniappan K."/>
            <person name="Varghese N."/>
            <person name="Mukherjee S."/>
            <person name="Reddy T.B.K."/>
            <person name="Daum C."/>
            <person name="Copeland A."/>
            <person name="Chen I.A."/>
            <person name="Ivanova N.N."/>
            <person name="Kyrpides N.C."/>
            <person name="Shapiro N."/>
            <person name="Eloe-Fadrosh E.A."/>
            <person name="Pietrasiak N."/>
        </authorList>
    </citation>
    <scope>NUCLEOTIDE SEQUENCE</scope>
    <source>
        <strain evidence="4">GSE-NOS-MK-12-04C</strain>
    </source>
</reference>
<evidence type="ECO:0000256" key="2">
    <source>
        <dbReference type="ARBA" id="ARBA00022553"/>
    </source>
</evidence>
<dbReference type="Pfam" id="PF00550">
    <property type="entry name" value="PP-binding"/>
    <property type="match status" value="1"/>
</dbReference>
<name>A0A951QQG0_9CYAN</name>
<evidence type="ECO:0000256" key="1">
    <source>
        <dbReference type="ARBA" id="ARBA00022450"/>
    </source>
</evidence>
<evidence type="ECO:0000313" key="5">
    <source>
        <dbReference type="Proteomes" id="UP000729701"/>
    </source>
</evidence>
<dbReference type="AlphaFoldDB" id="A0A951QQG0"/>
<dbReference type="SMART" id="SM01294">
    <property type="entry name" value="PKS_PP_betabranch"/>
    <property type="match status" value="1"/>
</dbReference>
<dbReference type="SMART" id="SM00823">
    <property type="entry name" value="PKS_PP"/>
    <property type="match status" value="1"/>
</dbReference>
<reference evidence="4" key="1">
    <citation type="submission" date="2021-05" db="EMBL/GenBank/DDBJ databases">
        <authorList>
            <person name="Pietrasiak N."/>
            <person name="Ward R."/>
            <person name="Stajich J.E."/>
            <person name="Kurbessoian T."/>
        </authorList>
    </citation>
    <scope>NUCLEOTIDE SEQUENCE</scope>
    <source>
        <strain evidence="4">GSE-NOS-MK-12-04C</strain>
    </source>
</reference>
<dbReference type="InterPro" id="IPR036736">
    <property type="entry name" value="ACP-like_sf"/>
</dbReference>
<accession>A0A951QQG0</accession>
<dbReference type="SUPFAM" id="SSF47336">
    <property type="entry name" value="ACP-like"/>
    <property type="match status" value="1"/>
</dbReference>
<sequence length="100" mass="11109">MSFEPVTVSWTAEAIQAWIVSLLAEKLDINPNDIDVEAPFQSFDLNSVDAMVILSKLEKRLGYPLSPTLVWNYPTIELLSQRLAQEADSLESVSLVDAEA</sequence>
<proteinExistence type="predicted"/>
<dbReference type="Gene3D" id="1.10.1200.10">
    <property type="entry name" value="ACP-like"/>
    <property type="match status" value="1"/>
</dbReference>
<dbReference type="PROSITE" id="PS50075">
    <property type="entry name" value="CARRIER"/>
    <property type="match status" value="1"/>
</dbReference>
<evidence type="ECO:0000313" key="4">
    <source>
        <dbReference type="EMBL" id="MBW4670217.1"/>
    </source>
</evidence>
<dbReference type="Proteomes" id="UP000729701">
    <property type="component" value="Unassembled WGS sequence"/>
</dbReference>
<gene>
    <name evidence="4" type="ORF">KME60_23090</name>
</gene>
<evidence type="ECO:0000259" key="3">
    <source>
        <dbReference type="PROSITE" id="PS50075"/>
    </source>
</evidence>
<dbReference type="EMBL" id="JAHHGZ010000028">
    <property type="protein sequence ID" value="MBW4670217.1"/>
    <property type="molecule type" value="Genomic_DNA"/>
</dbReference>